<dbReference type="Proteomes" id="UP000736787">
    <property type="component" value="Unassembled WGS sequence"/>
</dbReference>
<gene>
    <name evidence="1" type="ORF">PC117_g1456</name>
</gene>
<sequence length="80" mass="8110">MSSTLGTLHFCGSVHTFSESFRAAQSPLASVPARLLAPSPPASHAGQGTLAVVCLSLSCPSLLISSAAASWSHCDVFPAL</sequence>
<proteinExistence type="predicted"/>
<dbReference type="AlphaFoldDB" id="A0A8T1ERC0"/>
<protein>
    <submittedName>
        <fullName evidence="1">Uncharacterized protein</fullName>
    </submittedName>
</protein>
<dbReference type="EMBL" id="RCMK01000017">
    <property type="protein sequence ID" value="KAG2954126.1"/>
    <property type="molecule type" value="Genomic_DNA"/>
</dbReference>
<evidence type="ECO:0000313" key="1">
    <source>
        <dbReference type="EMBL" id="KAG2954126.1"/>
    </source>
</evidence>
<reference evidence="1" key="1">
    <citation type="submission" date="2018-10" db="EMBL/GenBank/DDBJ databases">
        <title>Effector identification in a new, highly contiguous assembly of the strawberry crown rot pathogen Phytophthora cactorum.</title>
        <authorList>
            <person name="Armitage A.D."/>
            <person name="Nellist C.F."/>
            <person name="Bates H."/>
            <person name="Vickerstaff R.J."/>
            <person name="Harrison R.J."/>
        </authorList>
    </citation>
    <scope>NUCLEOTIDE SEQUENCE</scope>
    <source>
        <strain evidence="1">4040</strain>
    </source>
</reference>
<accession>A0A8T1ERC0</accession>
<name>A0A8T1ERC0_9STRA</name>
<organism evidence="1 2">
    <name type="scientific">Phytophthora cactorum</name>
    <dbReference type="NCBI Taxonomy" id="29920"/>
    <lineage>
        <taxon>Eukaryota</taxon>
        <taxon>Sar</taxon>
        <taxon>Stramenopiles</taxon>
        <taxon>Oomycota</taxon>
        <taxon>Peronosporomycetes</taxon>
        <taxon>Peronosporales</taxon>
        <taxon>Peronosporaceae</taxon>
        <taxon>Phytophthora</taxon>
    </lineage>
</organism>
<evidence type="ECO:0000313" key="2">
    <source>
        <dbReference type="Proteomes" id="UP000736787"/>
    </source>
</evidence>
<comment type="caution">
    <text evidence="1">The sequence shown here is derived from an EMBL/GenBank/DDBJ whole genome shotgun (WGS) entry which is preliminary data.</text>
</comment>